<feature type="region of interest" description="Disordered" evidence="1">
    <location>
        <begin position="41"/>
        <end position="88"/>
    </location>
</feature>
<name>A0A0N8HZX3_9EURY</name>
<sequence length="88" mass="9495">MKNVDDLIEDARSLADRGFSKGEIADELNVSRQTASWLVERAGATPVQSGAPATSTSTGRRSAVTQPDWATSPRRSRTCSRSGARTWT</sequence>
<gene>
    <name evidence="2" type="ORF">SY89_01443</name>
</gene>
<keyword evidence="3" id="KW-1185">Reference proteome</keyword>
<evidence type="ECO:0000256" key="1">
    <source>
        <dbReference type="SAM" id="MobiDB-lite"/>
    </source>
</evidence>
<evidence type="ECO:0000313" key="2">
    <source>
        <dbReference type="EMBL" id="KPN30707.1"/>
    </source>
</evidence>
<dbReference type="GO" id="GO:0016757">
    <property type="term" value="F:glycosyltransferase activity"/>
    <property type="evidence" value="ECO:0007669"/>
    <property type="project" value="UniProtKB-KW"/>
</dbReference>
<evidence type="ECO:0000313" key="3">
    <source>
        <dbReference type="Proteomes" id="UP000050535"/>
    </source>
</evidence>
<dbReference type="Gene3D" id="1.10.10.60">
    <property type="entry name" value="Homeodomain-like"/>
    <property type="match status" value="1"/>
</dbReference>
<proteinExistence type="predicted"/>
<accession>A0A0N8HZX3</accession>
<organism evidence="2 3">
    <name type="scientific">Halolamina pelagica</name>
    <dbReference type="NCBI Taxonomy" id="699431"/>
    <lineage>
        <taxon>Archaea</taxon>
        <taxon>Methanobacteriati</taxon>
        <taxon>Methanobacteriota</taxon>
        <taxon>Stenosarchaea group</taxon>
        <taxon>Halobacteria</taxon>
        <taxon>Halobacteriales</taxon>
        <taxon>Haloferacaceae</taxon>
    </lineage>
</organism>
<protein>
    <submittedName>
        <fullName evidence="2">Orotate phosphoribosyltransferase-like protein</fullName>
    </submittedName>
</protein>
<feature type="compositionally biased region" description="Polar residues" evidence="1">
    <location>
        <begin position="46"/>
        <end position="69"/>
    </location>
</feature>
<dbReference type="Proteomes" id="UP000050535">
    <property type="component" value="Unassembled WGS sequence"/>
</dbReference>
<reference evidence="3" key="1">
    <citation type="submission" date="2013-11" db="EMBL/GenBank/DDBJ databases">
        <authorList>
            <person name="Hoang H.T."/>
            <person name="Killian M.L."/>
            <person name="Madson D.M."/>
            <person name="Arruda P.H.E."/>
            <person name="Sun D."/>
            <person name="Schwartz K.J."/>
            <person name="Yoon K."/>
        </authorList>
    </citation>
    <scope>NUCLEOTIDE SEQUENCE [LARGE SCALE GENOMIC DNA]</scope>
    <source>
        <strain evidence="3">CDK2</strain>
    </source>
</reference>
<dbReference type="EMBL" id="LGUC01000001">
    <property type="protein sequence ID" value="KPN30707.1"/>
    <property type="molecule type" value="Genomic_DNA"/>
</dbReference>
<dbReference type="AlphaFoldDB" id="A0A0N8HZX3"/>
<keyword evidence="2" id="KW-0808">Transferase</keyword>
<keyword evidence="2" id="KW-0328">Glycosyltransferase</keyword>
<dbReference type="PATRIC" id="fig|699431.3.peg.1476"/>
<dbReference type="STRING" id="699431.SY89_01443"/>
<comment type="caution">
    <text evidence="2">The sequence shown here is derived from an EMBL/GenBank/DDBJ whole genome shotgun (WGS) entry which is preliminary data.</text>
</comment>